<evidence type="ECO:0000313" key="3">
    <source>
        <dbReference type="EnsemblMetazoa" id="OVOC12260.1"/>
    </source>
</evidence>
<sequence length="1716" mass="195933">MLKQRGMVRKVKVISEKKRSETWGKFLTQQGEYTDWYCIIRKNCILMRQIYYKSPILYSCGFRNSCTIADACSLPFRDGSSGVVIAVNDEQSEEYFLAYYSIRMSRIVKKILMHRKISKVVTVLDATKRYEIEYLHENLKNSPHLVAVGSYGGDCYLVHFGIDLPSVTDPELKKAPFSSNLCKPFISHGRFNFVGNNGVIYRTSVDEIHVTAIAYLERCRTVVIGFSCGAFITVNLVNGNDASYYYSSSPVYSFSCQEPMDDPRPVLYLWVAYSKGKLKSPHVMLFVINFPNDEGHLPNEWTFNDLLIINYLTWCPENCTEWLSFRTIVSSPSREHTARNSISERLPNNDESFLRVNTTDTSRMLMIWKTTNNTVEGALFDLNAFYYKRLSRQIIFTESFLKLNPFLSLFTLPITNDQQTCLDYLINYSGVWQHQSPYSETNDFFIFAPSYSFEIVAFNGNREFTIFVPSIQKVVLKWLDENFEDAIGQKSDLACAYLNAVGLAKTSVDISDNSQTSLENESVIISSLLFNGEINDTLRKYIIMCPNYHTIYQIASLIWKEVVNAKKKFDELSEPWFDRIPRALSAADMYWLRTSAAVFHCAAELFAEISKRIPSEKIAEATTTNYSMMASKNLVFYTNIVFLFHNGGLLPLKNYTALNARMKAKVDERKKRLVPNSKLYVVNLLEEMQSACPNEIFWCGLTADEWYPPNSIGALLSAILAMKITETSKYRLIGYFLLDYDDVMGKEPKVFDRFKWRFPYKNRTVCDQIELNWRNDCGLEGPFAKRERITITNTKAEEPICEVDRLMKRLLLNKKEIEFIKENLLKKPNGIREWNRFCLRRKMFARLLPPEKSKSGILLDRCDRWTAKILEDFPIIQMNDAFPRSVFPTVQNSVDGGKVVKVTPAKQWTTSHPYLSPALKSHDKYEVLETKRRLHDVVPKSIVLEKTPKPSNLPTSPVYDRRISNYERILPKEDLENVHRLLQTPTPRRRYAPGIRVENSFASPTADQFPPISLPASILKTRKERQHESTSADVTDSQFKSLRFDLPNSVTSNCESSSSNTSQMEEEKCGNDPLEMNNADALDAQNSNALKFMHISKKVSSEKYLELQDELEILVDEGEKRESTDATNEKNLHKISVEEQSDSYLVENQERQDEDHEQVVEHYFEEQEEIENVHDKTEPSTLRSENTLIQKSYTAPVNVSYEEQEDPGILLDAVAQDIISDVHTAKEQNIQDVGDLSENTLVRTCTKISRHASTVEVEINPRSPKKRSDSSINDVTTKSEDNITSSMGEFHKKVSYEQEDESDPTSTEIEKGIICHFEMEPTDTCKELNKEEDRENPRNAEIIPEIQKSLHRHHVSDASSTNTDEILDRASSTAKDGKIEFLGSISPSLRKRRPKDEDFANDGQAIRIYSSDSFQSSSSDSEISTSSHRMLTRSATKKTKLVSLSPEVKMIPRKHLKSGTSSPPQSRETTPRRSTRATSSVKSSPKTEKTRRKRAKSKASSSCSRETTPKRSIRTTPLSKSSPKTEKTQQKRPGNKTSSLHSRETTPRRSTRATPSADSSPNIEETPRKRRGSRRNSTDSFEATPERSIRATTSSKSSPVRKSRRSRTQSEQIEVEGKMRAATPKASPNRRRRAISEESQISETSVAFHPMLTRSAKKAVQILSFPAKSESGSPYKKRTLSGFEPTLTKIDGLFHIIIFHQFGLFYVIEAINLSSN</sequence>
<name>A0A8R1XQU0_ONCVO</name>
<feature type="region of interest" description="Disordered" evidence="1">
    <location>
        <begin position="1410"/>
        <end position="1638"/>
    </location>
</feature>
<evidence type="ECO:0000256" key="1">
    <source>
        <dbReference type="SAM" id="MobiDB-lite"/>
    </source>
</evidence>
<accession>A0A8R1XQU0</accession>
<keyword evidence="4" id="KW-1185">Reference proteome</keyword>
<feature type="compositionally biased region" description="Low complexity" evidence="1">
    <location>
        <begin position="1410"/>
        <end position="1427"/>
    </location>
</feature>
<dbReference type="PANTHER" id="PTHR21583:SF8">
    <property type="entry name" value="PROTEIN ELYS"/>
    <property type="match status" value="1"/>
</dbReference>
<organism evidence="3 4">
    <name type="scientific">Onchocerca volvulus</name>
    <dbReference type="NCBI Taxonomy" id="6282"/>
    <lineage>
        <taxon>Eukaryota</taxon>
        <taxon>Metazoa</taxon>
        <taxon>Ecdysozoa</taxon>
        <taxon>Nematoda</taxon>
        <taxon>Chromadorea</taxon>
        <taxon>Rhabditida</taxon>
        <taxon>Spirurina</taxon>
        <taxon>Spiruromorpha</taxon>
        <taxon>Filarioidea</taxon>
        <taxon>Onchocercidae</taxon>
        <taxon>Onchocerca</taxon>
    </lineage>
</organism>
<evidence type="ECO:0000259" key="2">
    <source>
        <dbReference type="Pfam" id="PF16687"/>
    </source>
</evidence>
<feature type="region of interest" description="Disordered" evidence="1">
    <location>
        <begin position="1050"/>
        <end position="1070"/>
    </location>
</feature>
<feature type="domain" description="ELYS beta-propeller" evidence="2">
    <location>
        <begin position="81"/>
        <end position="415"/>
    </location>
</feature>
<protein>
    <submittedName>
        <fullName evidence="3">ELYS-bb domain-containing protein</fullName>
    </submittedName>
</protein>
<feature type="region of interest" description="Disordered" evidence="1">
    <location>
        <begin position="1385"/>
        <end position="1404"/>
    </location>
</feature>
<reference evidence="3" key="2">
    <citation type="submission" date="2022-06" db="UniProtKB">
        <authorList>
            <consortium name="EnsemblMetazoa"/>
        </authorList>
    </citation>
    <scope>IDENTIFICATION</scope>
</reference>
<proteinExistence type="predicted"/>
<dbReference type="OMA" id="FRVVYEY"/>
<dbReference type="EMBL" id="CMVM020000413">
    <property type="status" value="NOT_ANNOTATED_CDS"/>
    <property type="molecule type" value="Genomic_DNA"/>
</dbReference>
<feature type="compositionally biased region" description="Polar residues" evidence="1">
    <location>
        <begin position="1270"/>
        <end position="1287"/>
    </location>
</feature>
<dbReference type="InterPro" id="IPR052620">
    <property type="entry name" value="ELYS/MEL-28_NucAsmblyFactor"/>
</dbReference>
<feature type="compositionally biased region" description="Polar residues" evidence="1">
    <location>
        <begin position="1531"/>
        <end position="1540"/>
    </location>
</feature>
<dbReference type="EnsemblMetazoa" id="OVOC12260.1">
    <property type="protein sequence ID" value="OVOC12260.1"/>
    <property type="gene ID" value="WBGene00249069"/>
</dbReference>
<evidence type="ECO:0000313" key="4">
    <source>
        <dbReference type="Proteomes" id="UP000024404"/>
    </source>
</evidence>
<dbReference type="Proteomes" id="UP000024404">
    <property type="component" value="Unassembled WGS sequence"/>
</dbReference>
<reference evidence="4" key="1">
    <citation type="submission" date="2013-10" db="EMBL/GenBank/DDBJ databases">
        <title>Genome sequencing of Onchocerca volvulus.</title>
        <authorList>
            <person name="Cotton J."/>
            <person name="Tsai J."/>
            <person name="Stanley E."/>
            <person name="Tracey A."/>
            <person name="Holroyd N."/>
            <person name="Lustigman S."/>
            <person name="Berriman M."/>
        </authorList>
    </citation>
    <scope>NUCLEOTIDE SEQUENCE</scope>
</reference>
<dbReference type="Pfam" id="PF16687">
    <property type="entry name" value="ELYS-bb"/>
    <property type="match status" value="1"/>
</dbReference>
<dbReference type="AlphaFoldDB" id="A0A8R1XQU0"/>
<feature type="region of interest" description="Disordered" evidence="1">
    <location>
        <begin position="1256"/>
        <end position="1307"/>
    </location>
</feature>
<dbReference type="PANTHER" id="PTHR21583">
    <property type="entry name" value="ELYS PROTEIN"/>
    <property type="match status" value="1"/>
</dbReference>
<feature type="compositionally biased region" description="Low complexity" evidence="1">
    <location>
        <begin position="1050"/>
        <end position="1062"/>
    </location>
</feature>
<dbReference type="InterPro" id="IPR032040">
    <property type="entry name" value="ELYS-bb"/>
</dbReference>